<dbReference type="InterPro" id="IPR001761">
    <property type="entry name" value="Peripla_BP/Lac1_sug-bd_dom"/>
</dbReference>
<evidence type="ECO:0000259" key="6">
    <source>
        <dbReference type="PROSITE" id="PS50932"/>
    </source>
</evidence>
<dbReference type="PROSITE" id="PS50932">
    <property type="entry name" value="HTH_LACI_2"/>
    <property type="match status" value="1"/>
</dbReference>
<evidence type="ECO:0000313" key="8">
    <source>
        <dbReference type="Proteomes" id="UP000199318"/>
    </source>
</evidence>
<dbReference type="RefSeq" id="WP_093074150.1">
    <property type="nucleotide sequence ID" value="NZ_FOGV01000024.1"/>
</dbReference>
<dbReference type="PANTHER" id="PTHR30146:SF95">
    <property type="entry name" value="RIBOSE OPERON REPRESSOR"/>
    <property type="match status" value="1"/>
</dbReference>
<evidence type="ECO:0000313" key="7">
    <source>
        <dbReference type="EMBL" id="SES25898.1"/>
    </source>
</evidence>
<dbReference type="EMBL" id="FOGV01000024">
    <property type="protein sequence ID" value="SES25898.1"/>
    <property type="molecule type" value="Genomic_DNA"/>
</dbReference>
<dbReference type="PRINTS" id="PR00036">
    <property type="entry name" value="HTHLACI"/>
</dbReference>
<keyword evidence="8" id="KW-1185">Reference proteome</keyword>
<evidence type="ECO:0000256" key="2">
    <source>
        <dbReference type="ARBA" id="ARBA00022491"/>
    </source>
</evidence>
<dbReference type="STRING" id="1464123.SAMN05444126_12436"/>
<keyword evidence="2" id="KW-0678">Repressor</keyword>
<dbReference type="SUPFAM" id="SSF53822">
    <property type="entry name" value="Periplasmic binding protein-like I"/>
    <property type="match status" value="1"/>
</dbReference>
<name>A0A1H9VWH5_9BACI</name>
<dbReference type="CDD" id="cd06291">
    <property type="entry name" value="PBP1_Qymf-like"/>
    <property type="match status" value="1"/>
</dbReference>
<dbReference type="Gene3D" id="3.40.50.2300">
    <property type="match status" value="2"/>
</dbReference>
<dbReference type="FunFam" id="1.10.260.40:FF:000002">
    <property type="entry name" value="HTH-type transcriptional repressor PurR"/>
    <property type="match status" value="1"/>
</dbReference>
<gene>
    <name evidence="7" type="ORF">SAMN05444126_12436</name>
</gene>
<evidence type="ECO:0000256" key="4">
    <source>
        <dbReference type="ARBA" id="ARBA00023125"/>
    </source>
</evidence>
<dbReference type="PANTHER" id="PTHR30146">
    <property type="entry name" value="LACI-RELATED TRANSCRIPTIONAL REPRESSOR"/>
    <property type="match status" value="1"/>
</dbReference>
<dbReference type="Pfam" id="PF00356">
    <property type="entry name" value="LacI"/>
    <property type="match status" value="1"/>
</dbReference>
<dbReference type="CDD" id="cd01392">
    <property type="entry name" value="HTH_LacI"/>
    <property type="match status" value="1"/>
</dbReference>
<dbReference type="Proteomes" id="UP000199318">
    <property type="component" value="Unassembled WGS sequence"/>
</dbReference>
<dbReference type="SMART" id="SM00354">
    <property type="entry name" value="HTH_LACI"/>
    <property type="match status" value="1"/>
</dbReference>
<dbReference type="GO" id="GO:0000976">
    <property type="term" value="F:transcription cis-regulatory region binding"/>
    <property type="evidence" value="ECO:0007669"/>
    <property type="project" value="TreeGrafter"/>
</dbReference>
<evidence type="ECO:0000256" key="1">
    <source>
        <dbReference type="ARBA" id="ARBA00019435"/>
    </source>
</evidence>
<dbReference type="OrthoDB" id="9796186at2"/>
<dbReference type="InterPro" id="IPR010982">
    <property type="entry name" value="Lambda_DNA-bd_dom_sf"/>
</dbReference>
<dbReference type="Gene3D" id="1.10.260.40">
    <property type="entry name" value="lambda repressor-like DNA-binding domains"/>
    <property type="match status" value="1"/>
</dbReference>
<dbReference type="GO" id="GO:0003700">
    <property type="term" value="F:DNA-binding transcription factor activity"/>
    <property type="evidence" value="ECO:0007669"/>
    <property type="project" value="TreeGrafter"/>
</dbReference>
<reference evidence="8" key="1">
    <citation type="submission" date="2016-10" db="EMBL/GenBank/DDBJ databases">
        <authorList>
            <person name="de Groot N.N."/>
        </authorList>
    </citation>
    <scope>NUCLEOTIDE SEQUENCE [LARGE SCALE GENOMIC DNA]</scope>
    <source>
        <strain evidence="8">10nlg</strain>
    </source>
</reference>
<organism evidence="7 8">
    <name type="scientific">Salisediminibacterium halotolerans</name>
    <dbReference type="NCBI Taxonomy" id="517425"/>
    <lineage>
        <taxon>Bacteria</taxon>
        <taxon>Bacillati</taxon>
        <taxon>Bacillota</taxon>
        <taxon>Bacilli</taxon>
        <taxon>Bacillales</taxon>
        <taxon>Bacillaceae</taxon>
        <taxon>Salisediminibacterium</taxon>
    </lineage>
</organism>
<dbReference type="PROSITE" id="PS00356">
    <property type="entry name" value="HTH_LACI_1"/>
    <property type="match status" value="1"/>
</dbReference>
<accession>A0A1H9VWH5</accession>
<dbReference type="Pfam" id="PF00532">
    <property type="entry name" value="Peripla_BP_1"/>
    <property type="match status" value="1"/>
</dbReference>
<dbReference type="SUPFAM" id="SSF47413">
    <property type="entry name" value="lambda repressor-like DNA-binding domains"/>
    <property type="match status" value="1"/>
</dbReference>
<dbReference type="InterPro" id="IPR028082">
    <property type="entry name" value="Peripla_BP_I"/>
</dbReference>
<evidence type="ECO:0000256" key="5">
    <source>
        <dbReference type="ARBA" id="ARBA00023163"/>
    </source>
</evidence>
<comment type="caution">
    <text evidence="7">The sequence shown here is derived from an EMBL/GenBank/DDBJ whole genome shotgun (WGS) entry which is preliminary data.</text>
</comment>
<dbReference type="InterPro" id="IPR000843">
    <property type="entry name" value="HTH_LacI"/>
</dbReference>
<keyword evidence="3" id="KW-0805">Transcription regulation</keyword>
<feature type="domain" description="HTH lacI-type" evidence="6">
    <location>
        <begin position="2"/>
        <end position="56"/>
    </location>
</feature>
<evidence type="ECO:0000256" key="3">
    <source>
        <dbReference type="ARBA" id="ARBA00023015"/>
    </source>
</evidence>
<keyword evidence="5" id="KW-0804">Transcription</keyword>
<proteinExistence type="predicted"/>
<dbReference type="AlphaFoldDB" id="A0A1H9VWH5"/>
<sequence>MVNIKDVAKEAGVGLGTVSRVINNSGPVKESTKNKVMEAIEKLNYKPNEVARSFKMKQTKTMGLIVPTLWHPFFSKFAMHVEERLAQLNYKLILCNSKNQVEKEISYITMLENNKIDGLIAITYSDEIDQYISSTLPIVSIDRHFTNDVIYVTSDNLSGGELAAKELLKRGSQRLAYLGSQSMIQNESKNRVEGFKKYLNGKEKNYKLLILAEPVEDIHANVKNFLEENNDIDGIFCINDKWAKITIKVIHDLGKSVPDDIQVIGFDGVTASKDEELNLSTIVQPVQEMAYSAVDTIININEGQNVEQKYVLPVSFHEGNSTKN</sequence>
<keyword evidence="4" id="KW-0238">DNA-binding</keyword>
<protein>
    <recommendedName>
        <fullName evidence="1">Catabolite control protein A</fullName>
    </recommendedName>
</protein>